<gene>
    <name evidence="7" type="ORF">E0Z10_g1310</name>
</gene>
<dbReference type="Proteomes" id="UP000297716">
    <property type="component" value="Unassembled WGS sequence"/>
</dbReference>
<dbReference type="PROSITE" id="PS50103">
    <property type="entry name" value="ZF_C3H1"/>
    <property type="match status" value="1"/>
</dbReference>
<protein>
    <recommendedName>
        <fullName evidence="6">C3H1-type domain-containing protein</fullName>
    </recommendedName>
</protein>
<feature type="region of interest" description="Disordered" evidence="5">
    <location>
        <begin position="217"/>
        <end position="323"/>
    </location>
</feature>
<dbReference type="OrthoDB" id="273070at2759"/>
<keyword evidence="3 4" id="KW-0862">Zinc</keyword>
<evidence type="ECO:0000256" key="5">
    <source>
        <dbReference type="SAM" id="MobiDB-lite"/>
    </source>
</evidence>
<keyword evidence="1 4" id="KW-0479">Metal-binding</keyword>
<comment type="caution">
    <text evidence="7">The sequence shown here is derived from an EMBL/GenBank/DDBJ whole genome shotgun (WGS) entry which is preliminary data.</text>
</comment>
<evidence type="ECO:0000256" key="3">
    <source>
        <dbReference type="ARBA" id="ARBA00022833"/>
    </source>
</evidence>
<evidence type="ECO:0000313" key="8">
    <source>
        <dbReference type="Proteomes" id="UP000297716"/>
    </source>
</evidence>
<feature type="compositionally biased region" description="Basic and acidic residues" evidence="5">
    <location>
        <begin position="445"/>
        <end position="454"/>
    </location>
</feature>
<feature type="region of interest" description="Disordered" evidence="5">
    <location>
        <begin position="411"/>
        <end position="482"/>
    </location>
</feature>
<evidence type="ECO:0000256" key="2">
    <source>
        <dbReference type="ARBA" id="ARBA00022771"/>
    </source>
</evidence>
<accession>A0A4Z0Z6X3</accession>
<organism evidence="7 8">
    <name type="scientific">Xylaria hypoxylon</name>
    <dbReference type="NCBI Taxonomy" id="37992"/>
    <lineage>
        <taxon>Eukaryota</taxon>
        <taxon>Fungi</taxon>
        <taxon>Dikarya</taxon>
        <taxon>Ascomycota</taxon>
        <taxon>Pezizomycotina</taxon>
        <taxon>Sordariomycetes</taxon>
        <taxon>Xylariomycetidae</taxon>
        <taxon>Xylariales</taxon>
        <taxon>Xylariaceae</taxon>
        <taxon>Xylaria</taxon>
    </lineage>
</organism>
<dbReference type="InterPro" id="IPR000571">
    <property type="entry name" value="Znf_CCCH"/>
</dbReference>
<name>A0A4Z0Z6X3_9PEZI</name>
<reference evidence="7 8" key="1">
    <citation type="submission" date="2019-03" db="EMBL/GenBank/DDBJ databases">
        <title>Draft genome sequence of Xylaria hypoxylon DSM 108379, a ubiquitous saprotrophic-parasitic fungi on hardwood.</title>
        <authorList>
            <person name="Buettner E."/>
            <person name="Leonhardt S."/>
            <person name="Gebauer A.M."/>
            <person name="Liers C."/>
            <person name="Hofrichter M."/>
            <person name="Kellner H."/>
        </authorList>
    </citation>
    <scope>NUCLEOTIDE SEQUENCE [LARGE SCALE GENOMIC DNA]</scope>
    <source>
        <strain evidence="7 8">DSM 108379</strain>
    </source>
</reference>
<sequence>MTTLLSAGRSKAQRSHRTQTEAAVGVFKVTEVATSLIIQWCLQPRCDWGLNTAATAWCTIRAPMGRLISQVHNRGLMLKLLIAILLLLRTRIRPPRMLLIMPIAMAVEVAPDVTGLVIQIEVVEEDTVAEAKSFATTEIKDPLMGLTLLRSLMQRFIAKRRSVRPILSGLTPGDESSEGEGALDDEEKRLSDLLGADVPVISDMAAWVAERKANFPTKARTEAKKASNTASAPRSNDSSKPAPTKIDKDQAKIDKLEKKLSKLKGSIEKRKRAANDEGDEMRADESPGLSDSSDDEEPEVQTSSKPATAFLPPPPITRADPSNHCKYYSTGGTCGKKGKCRFKHDPAVREAALQERTRNGGRMTLKQRLLLNDKDHEDMDVVKAIVEMRTTGRLVDPQNLQVRAKHHAEEQAVIAPAPSTLPTTAGIASLPPNPYASSKKTAPHMKSDQVEKPQQEPLRSHQNTHLGSYLDPNQDLGVKELP</sequence>
<dbReference type="AlphaFoldDB" id="A0A4Z0Z6X3"/>
<feature type="compositionally biased region" description="Polar residues" evidence="5">
    <location>
        <begin position="226"/>
        <end position="241"/>
    </location>
</feature>
<dbReference type="SUPFAM" id="SSF90229">
    <property type="entry name" value="CCCH zinc finger"/>
    <property type="match status" value="1"/>
</dbReference>
<keyword evidence="2 4" id="KW-0863">Zinc-finger</keyword>
<proteinExistence type="predicted"/>
<feature type="zinc finger region" description="C3H1-type" evidence="4">
    <location>
        <begin position="319"/>
        <end position="347"/>
    </location>
</feature>
<dbReference type="InterPro" id="IPR036855">
    <property type="entry name" value="Znf_CCCH_sf"/>
</dbReference>
<evidence type="ECO:0000259" key="6">
    <source>
        <dbReference type="PROSITE" id="PS50103"/>
    </source>
</evidence>
<feature type="domain" description="C3H1-type" evidence="6">
    <location>
        <begin position="319"/>
        <end position="347"/>
    </location>
</feature>
<keyword evidence="8" id="KW-1185">Reference proteome</keyword>
<dbReference type="EMBL" id="SKBN01000013">
    <property type="protein sequence ID" value="TGJ87440.1"/>
    <property type="molecule type" value="Genomic_DNA"/>
</dbReference>
<dbReference type="STRING" id="37992.A0A4Z0Z6X3"/>
<feature type="compositionally biased region" description="Basic and acidic residues" evidence="5">
    <location>
        <begin position="245"/>
        <end position="268"/>
    </location>
</feature>
<dbReference type="GO" id="GO:0008270">
    <property type="term" value="F:zinc ion binding"/>
    <property type="evidence" value="ECO:0007669"/>
    <property type="project" value="UniProtKB-KW"/>
</dbReference>
<evidence type="ECO:0000313" key="7">
    <source>
        <dbReference type="EMBL" id="TGJ87440.1"/>
    </source>
</evidence>
<evidence type="ECO:0000256" key="1">
    <source>
        <dbReference type="ARBA" id="ARBA00022723"/>
    </source>
</evidence>
<evidence type="ECO:0000256" key="4">
    <source>
        <dbReference type="PROSITE-ProRule" id="PRU00723"/>
    </source>
</evidence>